<dbReference type="EMBL" id="ONZQ02000017">
    <property type="protein sequence ID" value="SPO06823.1"/>
    <property type="molecule type" value="Genomic_DNA"/>
</dbReference>
<feature type="transmembrane region" description="Helical" evidence="12">
    <location>
        <begin position="6"/>
        <end position="22"/>
    </location>
</feature>
<feature type="transmembrane region" description="Helical" evidence="12">
    <location>
        <begin position="134"/>
        <end position="153"/>
    </location>
</feature>
<sequence length="455" mass="49347">MIINAYVLNLAVLVGLLGWASYSRAMRQRKRTPVAMSESMAAADEETAAGEEEPKGPDAMAEAKWYAFRNRFLRVYVLAVGADWLQGSFIYSLYKNTHQLPEPTIAALFATGFVCGAISATFVGSLADRFGRKLACMLYCIIYSVSCLTVLSANPSVLFFGRALGGVSTTLLFTTFDAWLVAEIHRLGFDGEDRLSAIFGEMSMANGFVAIACGVVSQVLVQVFGSEKAPFIGSVVVLICAFVLISRYWPENYGVSHDGGAQTSKSSTLATLSDARLLAISFAACFFEGSMYIMVFYWSEALISAHGSPDLPFGLIFANFMSAMSLGSLGFARMTQDANSVQRSSQAIQLALAVAASSLSVVVLVKQELVRFWALCVFEACLGMYFPSMAYLKGNVIGDEHRGRIYGFMRLPLNVFVVSALGSVKEGDAFRDNIFMVCSSFILVSTLGMAKYVRG</sequence>
<dbReference type="Pfam" id="PF05631">
    <property type="entry name" value="MFS_5"/>
    <property type="match status" value="1"/>
</dbReference>
<evidence type="ECO:0000256" key="3">
    <source>
        <dbReference type="ARBA" id="ARBA00021242"/>
    </source>
</evidence>
<name>A0AAE8SZI5_9PEZI</name>
<dbReference type="AlphaFoldDB" id="A0AAE8SZI5"/>
<keyword evidence="8" id="KW-0406">Ion transport</keyword>
<dbReference type="SUPFAM" id="SSF103473">
    <property type="entry name" value="MFS general substrate transporter"/>
    <property type="match status" value="1"/>
</dbReference>
<keyword evidence="5" id="KW-1003">Cell membrane</keyword>
<feature type="transmembrane region" description="Helical" evidence="12">
    <location>
        <begin position="106"/>
        <end position="127"/>
    </location>
</feature>
<comment type="function">
    <text evidence="1">Mediates high-affinity intracellular uptake of the rare oligo-element molybdenum.</text>
</comment>
<evidence type="ECO:0000256" key="4">
    <source>
        <dbReference type="ARBA" id="ARBA00022448"/>
    </source>
</evidence>
<evidence type="ECO:0000256" key="7">
    <source>
        <dbReference type="ARBA" id="ARBA00022989"/>
    </source>
</evidence>
<feature type="transmembrane region" description="Helical" evidence="12">
    <location>
        <begin position="277"/>
        <end position="299"/>
    </location>
</feature>
<gene>
    <name evidence="13" type="ORF">DNG_09517</name>
</gene>
<organism evidence="13 14">
    <name type="scientific">Cephalotrichum gorgonifer</name>
    <dbReference type="NCBI Taxonomy" id="2041049"/>
    <lineage>
        <taxon>Eukaryota</taxon>
        <taxon>Fungi</taxon>
        <taxon>Dikarya</taxon>
        <taxon>Ascomycota</taxon>
        <taxon>Pezizomycotina</taxon>
        <taxon>Sordariomycetes</taxon>
        <taxon>Hypocreomycetidae</taxon>
        <taxon>Microascales</taxon>
        <taxon>Microascaceae</taxon>
        <taxon>Cephalotrichum</taxon>
    </lineage>
</organism>
<proteinExistence type="predicted"/>
<keyword evidence="7 12" id="KW-1133">Transmembrane helix</keyword>
<evidence type="ECO:0000256" key="6">
    <source>
        <dbReference type="ARBA" id="ARBA00022692"/>
    </source>
</evidence>
<feature type="transmembrane region" description="Helical" evidence="12">
    <location>
        <begin position="311"/>
        <end position="335"/>
    </location>
</feature>
<dbReference type="PANTHER" id="PTHR23516">
    <property type="entry name" value="SAM (S-ADENOSYL METHIONINE) TRANSPORTER"/>
    <property type="match status" value="1"/>
</dbReference>
<protein>
    <recommendedName>
        <fullName evidence="3">Molybdate-anion transporter</fullName>
    </recommendedName>
    <alternativeName>
        <fullName evidence="10">Major facilitator superfamily domain-containing protein 5</fullName>
    </alternativeName>
    <alternativeName>
        <fullName evidence="11">Molybdate transporter 2 homolog</fullName>
    </alternativeName>
</protein>
<dbReference type="InterPro" id="IPR036259">
    <property type="entry name" value="MFS_trans_sf"/>
</dbReference>
<dbReference type="Proteomes" id="UP001187682">
    <property type="component" value="Unassembled WGS sequence"/>
</dbReference>
<dbReference type="GO" id="GO:0005886">
    <property type="term" value="C:plasma membrane"/>
    <property type="evidence" value="ECO:0007669"/>
    <property type="project" value="UniProtKB-SubCell"/>
</dbReference>
<evidence type="ECO:0000256" key="12">
    <source>
        <dbReference type="SAM" id="Phobius"/>
    </source>
</evidence>
<feature type="transmembrane region" description="Helical" evidence="12">
    <location>
        <begin position="404"/>
        <end position="422"/>
    </location>
</feature>
<dbReference type="CDD" id="cd17487">
    <property type="entry name" value="MFS_MFSD5_like"/>
    <property type="match status" value="1"/>
</dbReference>
<keyword evidence="14" id="KW-1185">Reference proteome</keyword>
<evidence type="ECO:0000313" key="13">
    <source>
        <dbReference type="EMBL" id="SPO06823.1"/>
    </source>
</evidence>
<evidence type="ECO:0000256" key="9">
    <source>
        <dbReference type="ARBA" id="ARBA00023136"/>
    </source>
</evidence>
<feature type="transmembrane region" description="Helical" evidence="12">
    <location>
        <begin position="231"/>
        <end position="249"/>
    </location>
</feature>
<evidence type="ECO:0000313" key="14">
    <source>
        <dbReference type="Proteomes" id="UP001187682"/>
    </source>
</evidence>
<comment type="subcellular location">
    <subcellularLocation>
        <location evidence="2">Cell membrane</location>
        <topology evidence="2">Multi-pass membrane protein</topology>
    </subcellularLocation>
</comment>
<dbReference type="InterPro" id="IPR008509">
    <property type="entry name" value="MOT2/MFSD5"/>
</dbReference>
<evidence type="ECO:0000256" key="8">
    <source>
        <dbReference type="ARBA" id="ARBA00023065"/>
    </source>
</evidence>
<dbReference type="PANTHER" id="PTHR23516:SF1">
    <property type="entry name" value="MOLYBDATE-ANION TRANSPORTER"/>
    <property type="match status" value="1"/>
</dbReference>
<comment type="caution">
    <text evidence="13">The sequence shown here is derived from an EMBL/GenBank/DDBJ whole genome shotgun (WGS) entry which is preliminary data.</text>
</comment>
<accession>A0AAE8SZI5</accession>
<evidence type="ECO:0000256" key="11">
    <source>
        <dbReference type="ARBA" id="ARBA00032555"/>
    </source>
</evidence>
<dbReference type="GO" id="GO:0006811">
    <property type="term" value="P:monoatomic ion transport"/>
    <property type="evidence" value="ECO:0007669"/>
    <property type="project" value="UniProtKB-KW"/>
</dbReference>
<dbReference type="Gene3D" id="1.20.1250.20">
    <property type="entry name" value="MFS general substrate transporter like domains"/>
    <property type="match status" value="1"/>
</dbReference>
<feature type="transmembrane region" description="Helical" evidence="12">
    <location>
        <begin position="347"/>
        <end position="365"/>
    </location>
</feature>
<feature type="transmembrane region" description="Helical" evidence="12">
    <location>
        <begin position="73"/>
        <end position="94"/>
    </location>
</feature>
<evidence type="ECO:0000256" key="1">
    <source>
        <dbReference type="ARBA" id="ARBA00003019"/>
    </source>
</evidence>
<evidence type="ECO:0000256" key="2">
    <source>
        <dbReference type="ARBA" id="ARBA00004651"/>
    </source>
</evidence>
<keyword evidence="9 12" id="KW-0472">Membrane</keyword>
<reference evidence="13" key="1">
    <citation type="submission" date="2018-03" db="EMBL/GenBank/DDBJ databases">
        <authorList>
            <person name="Guldener U."/>
        </authorList>
    </citation>
    <scope>NUCLEOTIDE SEQUENCE</scope>
</reference>
<dbReference type="GO" id="GO:0015098">
    <property type="term" value="F:molybdate ion transmembrane transporter activity"/>
    <property type="evidence" value="ECO:0007669"/>
    <property type="project" value="InterPro"/>
</dbReference>
<feature type="transmembrane region" description="Helical" evidence="12">
    <location>
        <begin position="434"/>
        <end position="453"/>
    </location>
</feature>
<keyword evidence="6 12" id="KW-0812">Transmembrane</keyword>
<evidence type="ECO:0000256" key="10">
    <source>
        <dbReference type="ARBA" id="ARBA00030646"/>
    </source>
</evidence>
<feature type="transmembrane region" description="Helical" evidence="12">
    <location>
        <begin position="371"/>
        <end position="392"/>
    </location>
</feature>
<evidence type="ECO:0000256" key="5">
    <source>
        <dbReference type="ARBA" id="ARBA00022475"/>
    </source>
</evidence>
<keyword evidence="4" id="KW-0813">Transport</keyword>
<feature type="transmembrane region" description="Helical" evidence="12">
    <location>
        <begin position="203"/>
        <end position="225"/>
    </location>
</feature>